<protein>
    <submittedName>
        <fullName evidence="4">Conserved hypothetical prolipoprotein</fullName>
    </submittedName>
</protein>
<reference evidence="4" key="2">
    <citation type="submission" date="2011-11" db="EMBL/GenBank/DDBJ databases">
        <authorList>
            <person name="Barker E."/>
        </authorList>
    </citation>
    <scope>NUCLEOTIDE SEQUENCE</scope>
    <source>
        <strain evidence="4">Birmingham 1</strain>
    </source>
</reference>
<dbReference type="OrthoDB" id="394024at2"/>
<keyword evidence="4" id="KW-0449">Lipoprotein</keyword>
<dbReference type="AlphaFoldDB" id="G8C2X6"/>
<evidence type="ECO:0000256" key="2">
    <source>
        <dbReference type="SAM" id="MobiDB-lite"/>
    </source>
</evidence>
<feature type="chain" id="PRO_5003508663" evidence="3">
    <location>
        <begin position="25"/>
        <end position="1171"/>
    </location>
</feature>
<name>G8C2X6_9MOLU</name>
<feature type="region of interest" description="Disordered" evidence="2">
    <location>
        <begin position="557"/>
        <end position="579"/>
    </location>
</feature>
<accession>G8C2X6</accession>
<evidence type="ECO:0000313" key="4">
    <source>
        <dbReference type="EMBL" id="CCE66674.1"/>
    </source>
</evidence>
<dbReference type="EMBL" id="HE613254">
    <property type="protein sequence ID" value="CCE66674.1"/>
    <property type="molecule type" value="Genomic_DNA"/>
</dbReference>
<dbReference type="RefSeq" id="WP_015511539.1">
    <property type="nucleotide sequence ID" value="NC_021007.1"/>
</dbReference>
<organism evidence="4">
    <name type="scientific">Candidatus Mycoplasma haematominutum 'Birmingham 1'</name>
    <dbReference type="NCBI Taxonomy" id="1116213"/>
    <lineage>
        <taxon>Bacteria</taxon>
        <taxon>Bacillati</taxon>
        <taxon>Mycoplasmatota</taxon>
        <taxon>Mollicutes</taxon>
        <taxon>Mycoplasmataceae</taxon>
        <taxon>Mycoplasma</taxon>
    </lineage>
</organism>
<comment type="similarity">
    <text evidence="1">Belongs to the MG307/MG309/MG338 family.</text>
</comment>
<dbReference type="KEGG" id="mhb:MHM_01560"/>
<dbReference type="PATRIC" id="fig|1116213.3.peg.167"/>
<dbReference type="Pfam" id="PF12506">
    <property type="entry name" value="DUF3713"/>
    <property type="match status" value="2"/>
</dbReference>
<keyword evidence="3" id="KW-0732">Signal</keyword>
<dbReference type="InterPro" id="IPR022186">
    <property type="entry name" value="DUF3713"/>
</dbReference>
<evidence type="ECO:0000256" key="3">
    <source>
        <dbReference type="SAM" id="SignalP"/>
    </source>
</evidence>
<proteinExistence type="inferred from homology"/>
<feature type="signal peptide" evidence="3">
    <location>
        <begin position="1"/>
        <end position="24"/>
    </location>
</feature>
<sequence length="1171" mass="135531">MLFIKKLLLISALGGGITVPTVQAVSYVEPDEKLLEYDAITKKWERLLKKVPQEQLSKKLSSLFSANLTTFAKAAMENTAKQLLVNWIIEIWENPQYYYPISYKLNKFFSDYQVSHWKIKNDVDELSWDLIKSFFTDFFFKEKGWLYLSSYGDFRNFVLQDWIEREKPLTLYEWNIEYTNPAGASKTYTEEILKTRTSSDPYLWPEFSYNEQFSTFISRFKNASKVELNAFSKKIYTLSELTKIEDGYKLGALLHLLTYVGASSSTISPENISALTLQKQSQTDEDKKDSYLENPLFLFLERKNQQDETKENISELAQPSDCFLIKNSIFNTDFAKRISNYDWKRPSYHFFSSNTHSCLYGFRELKNSLRQNEKLFASRESKGISLYYLPHHKVDYVIDNLAPEVSQKIEKYLKDNFESIFFKYLNDKQANSDTTGAFNLSLTSSPPSSSSIGKWDFSTHYKQYQDLLTAALEYRESLYWMNNIYDLQKNLSKTYSKLPLKILLRELKPSTTTQNGDSGSSNNSNWKIQLHETEGLFSPLPFKKTADSNSEDQEIKFSELRSSQSKTKRSTNNKQSKNDGFYSHLFKSLNPKENFYALEEKAHTLKQKLTEKITTNDIKNLFLNDLFLRAQFDKLTESAEISEFSLFKLWAEKILFNGQNSDSSNNSDFSETLSSYITTNLKTEAGSQNGTNNGWTDLIEKTIFLEKYITLPMGEKSIFGNYQHNYENKNTDNQKSITISEDIDNKKISMKAKNSWILKNYYLSDSAYESASEEYRNFLAYLYAVYWMTQNNYENLPRLINHIFKRNKNQNAYLIWFRDIDEAGLSTLQSSSEQTENNTESKLIPLFESKISNDILHPLLLGKTSIEIKNNTDTQQNDGKNNAIQELTFKADNILFKTQGYSTKNQETSEHETPSHVELAGFAGLFTPSFSSREIPPKVKDAIFNSFWLKNSSQNTNYSDESASQTSSSTDNTISGLFFEDNHDETFKNNEDLKKFLLNLKAKWKIQKYLEVDSDLRPYPQLLSAITSSEENEQDSGKKEIENLTIEELKEKIKKVLGGSGAIKVESSPKGASTNFTNLYKMWNRFSGYLYHGQSQQYPYVLDVEEGGKTKHYLAFLYQVNKFDFEKGKISKLKEKLSEKTLHSMISLLASNKEVSEWIYKFGLASKLSLF</sequence>
<evidence type="ECO:0000256" key="1">
    <source>
        <dbReference type="ARBA" id="ARBA00010828"/>
    </source>
</evidence>
<dbReference type="HOGENOM" id="CLU_008271_0_0_14"/>
<reference evidence="4" key="1">
    <citation type="submission" date="2011-11" db="EMBL/GenBank/DDBJ databases">
        <title>Complete genome sequence of Candidatus Mycoplasma haemominutum.</title>
        <authorList>
            <person name="Barker E.N."/>
            <person name="Darby A.C."/>
            <person name="Helps C.R."/>
            <person name="Peters I.R."/>
            <person name="Hughes M.A."/>
            <person name="Radford A.D."/>
            <person name="Novacco M."/>
            <person name="Boretti F."/>
            <person name="Hofmann-Lehmann R."/>
            <person name="Tasker S."/>
        </authorList>
    </citation>
    <scope>NUCLEOTIDE SEQUENCE</scope>
    <source>
        <strain evidence="4">Birmingham 1</strain>
    </source>
</reference>
<gene>
    <name evidence="4" type="ORF">MHM_01560</name>
</gene>